<proteinExistence type="predicted"/>
<sequence>MLGPGVKARHLNDDRLGQMLDQLYAFGTSTFFPSGGLTSGGAL</sequence>
<evidence type="ECO:0000313" key="2">
    <source>
        <dbReference type="EMBL" id="MBT9316444.1"/>
    </source>
</evidence>
<evidence type="ECO:0000259" key="1">
    <source>
        <dbReference type="Pfam" id="PF14104"/>
    </source>
</evidence>
<name>A0A947DH07_9CYAN</name>
<reference evidence="2" key="2">
    <citation type="journal article" date="2021" name="Mar. Drugs">
        <title>Genome Reduction and Secondary Metabolism of the Marine Sponge-Associated Cyanobacterium Leptothoe.</title>
        <authorList>
            <person name="Konstantinou D."/>
            <person name="Popin R.V."/>
            <person name="Fewer D.P."/>
            <person name="Sivonen K."/>
            <person name="Gkelis S."/>
        </authorList>
    </citation>
    <scope>NUCLEOTIDE SEQUENCE</scope>
    <source>
        <strain evidence="2">TAU-MAC 1115</strain>
    </source>
</reference>
<organism evidence="2 3">
    <name type="scientific">Leptothoe spongobia TAU-MAC 1115</name>
    <dbReference type="NCBI Taxonomy" id="1967444"/>
    <lineage>
        <taxon>Bacteria</taxon>
        <taxon>Bacillati</taxon>
        <taxon>Cyanobacteriota</taxon>
        <taxon>Cyanophyceae</taxon>
        <taxon>Nodosilineales</taxon>
        <taxon>Cymatolegaceae</taxon>
        <taxon>Leptothoe</taxon>
        <taxon>Leptothoe spongobia</taxon>
    </lineage>
</organism>
<gene>
    <name evidence="2" type="ORF">IXB50_13510</name>
</gene>
<dbReference type="InterPro" id="IPR025457">
    <property type="entry name" value="DUF4277"/>
</dbReference>
<reference evidence="2" key="1">
    <citation type="submission" date="2020-11" db="EMBL/GenBank/DDBJ databases">
        <authorList>
            <person name="Konstantinou D."/>
            <person name="Gkelis S."/>
            <person name="Popin R."/>
            <person name="Fewer D."/>
            <person name="Sivonen K."/>
        </authorList>
    </citation>
    <scope>NUCLEOTIDE SEQUENCE</scope>
    <source>
        <strain evidence="2">TAU-MAC 1115</strain>
    </source>
</reference>
<comment type="caution">
    <text evidence="2">The sequence shown here is derived from an EMBL/GenBank/DDBJ whole genome shotgun (WGS) entry which is preliminary data.</text>
</comment>
<dbReference type="Proteomes" id="UP000717364">
    <property type="component" value="Unassembled WGS sequence"/>
</dbReference>
<feature type="domain" description="DUF4277" evidence="1">
    <location>
        <begin position="1"/>
        <end position="32"/>
    </location>
</feature>
<dbReference type="AlphaFoldDB" id="A0A947DH07"/>
<accession>A0A947DH07</accession>
<dbReference type="EMBL" id="JADOES010000026">
    <property type="protein sequence ID" value="MBT9316444.1"/>
    <property type="molecule type" value="Genomic_DNA"/>
</dbReference>
<evidence type="ECO:0000313" key="3">
    <source>
        <dbReference type="Proteomes" id="UP000717364"/>
    </source>
</evidence>
<keyword evidence="3" id="KW-1185">Reference proteome</keyword>
<protein>
    <submittedName>
        <fullName evidence="2">DUF4277 domain-containing protein</fullName>
    </submittedName>
</protein>
<dbReference type="Pfam" id="PF14104">
    <property type="entry name" value="DUF4277"/>
    <property type="match status" value="1"/>
</dbReference>